<evidence type="ECO:0000313" key="1">
    <source>
        <dbReference type="EMBL" id="CRI33939.1"/>
    </source>
</evidence>
<accession>A0A0K2Y8C3</accession>
<keyword evidence="2" id="KW-1185">Reference proteome</keyword>
<sequence>MAKASGTDILGEHSLRAFKIPTKSHYKITLDGSVKKKSK</sequence>
<organism evidence="1 2">
    <name type="scientific">Helicobacter heilmannii</name>
    <dbReference type="NCBI Taxonomy" id="35817"/>
    <lineage>
        <taxon>Bacteria</taxon>
        <taxon>Pseudomonadati</taxon>
        <taxon>Campylobacterota</taxon>
        <taxon>Epsilonproteobacteria</taxon>
        <taxon>Campylobacterales</taxon>
        <taxon>Helicobacteraceae</taxon>
        <taxon>Helicobacter</taxon>
    </lineage>
</organism>
<dbReference type="EMBL" id="CDMK01000001">
    <property type="protein sequence ID" value="CRI33939.1"/>
    <property type="molecule type" value="Genomic_DNA"/>
</dbReference>
<protein>
    <submittedName>
        <fullName evidence="1">Uncharacterized protein</fullName>
    </submittedName>
</protein>
<reference evidence="2" key="1">
    <citation type="submission" date="2014-12" db="EMBL/GenBank/DDBJ databases">
        <authorList>
            <person name="Smet A."/>
        </authorList>
    </citation>
    <scope>NUCLEOTIDE SEQUENCE [LARGE SCALE GENOMIC DNA]</scope>
</reference>
<dbReference type="AlphaFoldDB" id="A0A0K2Y8C3"/>
<evidence type="ECO:0000313" key="2">
    <source>
        <dbReference type="Proteomes" id="UP000046090"/>
    </source>
</evidence>
<dbReference type="Proteomes" id="UP000046090">
    <property type="component" value="Unassembled WGS sequence"/>
</dbReference>
<gene>
    <name evidence="1" type="ORF">HHE01_16250</name>
</gene>
<name>A0A0K2Y8C3_HELHE</name>
<proteinExistence type="predicted"/>